<dbReference type="Proteomes" id="UP001302222">
    <property type="component" value="Unassembled WGS sequence"/>
</dbReference>
<protein>
    <submittedName>
        <fullName evidence="2">DUF4956 domain-containing protein</fullName>
    </submittedName>
</protein>
<accession>A0ABU5SHX8</accession>
<evidence type="ECO:0000313" key="2">
    <source>
        <dbReference type="EMBL" id="MEA5426639.1"/>
    </source>
</evidence>
<comment type="caution">
    <text evidence="2">The sequence shown here is derived from an EMBL/GenBank/DDBJ whole genome shotgun (WGS) entry which is preliminary data.</text>
</comment>
<keyword evidence="1" id="KW-1133">Transmembrane helix</keyword>
<sequence length="208" mass="24327">MQDISSIDTLQNIQESGFQLLDKLSPKFFLRLCIDLIATTVLVRFIYYRTYHKTEQFFTFFSFNITIFLITNLLNNVEMSMGAAFGLFAVFSMLRYRTESISTRDMTYLFLVIAIGLLSAVSKGGWDELTALNAILLIMTSILESKWLVKKEHSKAIIYERIELIHIDKRQELLKDLQNRTGLKVQRVEIESIDFLRDATRMIIYYFD</sequence>
<name>A0ABU5SHX8_9BACT</name>
<dbReference type="Pfam" id="PF16316">
    <property type="entry name" value="DUF4956"/>
    <property type="match status" value="1"/>
</dbReference>
<evidence type="ECO:0000256" key="1">
    <source>
        <dbReference type="SAM" id="Phobius"/>
    </source>
</evidence>
<reference evidence="2 3" key="1">
    <citation type="submission" date="2023-12" db="EMBL/GenBank/DDBJ databases">
        <title>Novel species of the genus Arcicella isolated from rivers.</title>
        <authorList>
            <person name="Lu H."/>
        </authorList>
    </citation>
    <scope>NUCLEOTIDE SEQUENCE [LARGE SCALE GENOMIC DNA]</scope>
    <source>
        <strain evidence="2 3">DC25W</strain>
    </source>
</reference>
<dbReference type="EMBL" id="JAYGIM010000006">
    <property type="protein sequence ID" value="MEA5426639.1"/>
    <property type="molecule type" value="Genomic_DNA"/>
</dbReference>
<feature type="transmembrane region" description="Helical" evidence="1">
    <location>
        <begin position="28"/>
        <end position="45"/>
    </location>
</feature>
<feature type="transmembrane region" description="Helical" evidence="1">
    <location>
        <begin position="57"/>
        <end position="74"/>
    </location>
</feature>
<keyword evidence="1" id="KW-0472">Membrane</keyword>
<feature type="transmembrane region" description="Helical" evidence="1">
    <location>
        <begin position="108"/>
        <end position="126"/>
    </location>
</feature>
<keyword evidence="3" id="KW-1185">Reference proteome</keyword>
<dbReference type="InterPro" id="IPR032531">
    <property type="entry name" value="DUF4956"/>
</dbReference>
<gene>
    <name evidence="2" type="ORF">VB798_08660</name>
</gene>
<organism evidence="2 3">
    <name type="scientific">Arcicella lustrica</name>
    <dbReference type="NCBI Taxonomy" id="2984196"/>
    <lineage>
        <taxon>Bacteria</taxon>
        <taxon>Pseudomonadati</taxon>
        <taxon>Bacteroidota</taxon>
        <taxon>Cytophagia</taxon>
        <taxon>Cytophagales</taxon>
        <taxon>Flectobacillaceae</taxon>
        <taxon>Arcicella</taxon>
    </lineage>
</organism>
<evidence type="ECO:0000313" key="3">
    <source>
        <dbReference type="Proteomes" id="UP001302222"/>
    </source>
</evidence>
<keyword evidence="1" id="KW-0812">Transmembrane</keyword>
<feature type="transmembrane region" description="Helical" evidence="1">
    <location>
        <begin position="80"/>
        <end position="96"/>
    </location>
</feature>
<proteinExistence type="predicted"/>